<evidence type="ECO:0000256" key="6">
    <source>
        <dbReference type="ARBA" id="ARBA00029440"/>
    </source>
</evidence>
<dbReference type="GO" id="GO:0005737">
    <property type="term" value="C:cytoplasm"/>
    <property type="evidence" value="ECO:0007669"/>
    <property type="project" value="InterPro"/>
</dbReference>
<evidence type="ECO:0000256" key="1">
    <source>
        <dbReference type="ARBA" id="ARBA00022605"/>
    </source>
</evidence>
<comment type="caution">
    <text evidence="8">The sequence shown here is derived from an EMBL/GenBank/DDBJ whole genome shotgun (WGS) entry which is preliminary data.</text>
</comment>
<keyword evidence="1" id="KW-0028">Amino-acid biosynthesis</keyword>
<keyword evidence="4" id="KW-0418">Kinase</keyword>
<evidence type="ECO:0000313" key="8">
    <source>
        <dbReference type="EMBL" id="OGG20117.1"/>
    </source>
</evidence>
<evidence type="ECO:0000256" key="5">
    <source>
        <dbReference type="ARBA" id="ARBA00022840"/>
    </source>
</evidence>
<dbReference type="PANTHER" id="PTHR23342:SF20">
    <property type="entry name" value="[LYSW]-AMINOADIPATE KINASE"/>
    <property type="match status" value="1"/>
</dbReference>
<dbReference type="PIRSF" id="PIRSF000728">
    <property type="entry name" value="NAGK"/>
    <property type="match status" value="1"/>
</dbReference>
<dbReference type="GO" id="GO:0005524">
    <property type="term" value="F:ATP binding"/>
    <property type="evidence" value="ECO:0007669"/>
    <property type="project" value="UniProtKB-KW"/>
</dbReference>
<dbReference type="InterPro" id="IPR004662">
    <property type="entry name" value="AcgluKinase_fam"/>
</dbReference>
<evidence type="ECO:0000256" key="4">
    <source>
        <dbReference type="ARBA" id="ARBA00022777"/>
    </source>
</evidence>
<gene>
    <name evidence="8" type="ORF">A3D03_01150</name>
</gene>
<dbReference type="SUPFAM" id="SSF53633">
    <property type="entry name" value="Carbamate kinase-like"/>
    <property type="match status" value="1"/>
</dbReference>
<comment type="pathway">
    <text evidence="6">Amino-acid biosynthesis.</text>
</comment>
<dbReference type="PANTHER" id="PTHR23342">
    <property type="entry name" value="N-ACETYLGLUTAMATE SYNTHASE"/>
    <property type="match status" value="1"/>
</dbReference>
<dbReference type="AlphaFoldDB" id="A0A1F6A704"/>
<keyword evidence="5" id="KW-0067">ATP-binding</keyword>
<dbReference type="GO" id="GO:0006526">
    <property type="term" value="P:L-arginine biosynthetic process"/>
    <property type="evidence" value="ECO:0007669"/>
    <property type="project" value="TreeGrafter"/>
</dbReference>
<organism evidence="8 9">
    <name type="scientific">Candidatus Gottesmanbacteria bacterium RIFCSPHIGHO2_02_FULL_40_13</name>
    <dbReference type="NCBI Taxonomy" id="1798384"/>
    <lineage>
        <taxon>Bacteria</taxon>
        <taxon>Candidatus Gottesmaniibacteriota</taxon>
    </lineage>
</organism>
<dbReference type="Pfam" id="PF00696">
    <property type="entry name" value="AA_kinase"/>
    <property type="match status" value="1"/>
</dbReference>
<dbReference type="Proteomes" id="UP000177092">
    <property type="component" value="Unassembled WGS sequence"/>
</dbReference>
<dbReference type="InterPro" id="IPR036393">
    <property type="entry name" value="AceGlu_kinase-like_sf"/>
</dbReference>
<evidence type="ECO:0000259" key="7">
    <source>
        <dbReference type="Pfam" id="PF00696"/>
    </source>
</evidence>
<evidence type="ECO:0000256" key="3">
    <source>
        <dbReference type="ARBA" id="ARBA00022741"/>
    </source>
</evidence>
<dbReference type="InterPro" id="IPR001048">
    <property type="entry name" value="Asp/Glu/Uridylate_kinase"/>
</dbReference>
<reference evidence="8 9" key="1">
    <citation type="journal article" date="2016" name="Nat. Commun.">
        <title>Thousands of microbial genomes shed light on interconnected biogeochemical processes in an aquifer system.</title>
        <authorList>
            <person name="Anantharaman K."/>
            <person name="Brown C.T."/>
            <person name="Hug L.A."/>
            <person name="Sharon I."/>
            <person name="Castelle C.J."/>
            <person name="Probst A.J."/>
            <person name="Thomas B.C."/>
            <person name="Singh A."/>
            <person name="Wilkins M.J."/>
            <person name="Karaoz U."/>
            <person name="Brodie E.L."/>
            <person name="Williams K.H."/>
            <person name="Hubbard S.S."/>
            <person name="Banfield J.F."/>
        </authorList>
    </citation>
    <scope>NUCLEOTIDE SEQUENCE [LARGE SCALE GENOMIC DNA]</scope>
</reference>
<dbReference type="STRING" id="1798384.A3D03_01150"/>
<dbReference type="GO" id="GO:0003991">
    <property type="term" value="F:acetylglutamate kinase activity"/>
    <property type="evidence" value="ECO:0007669"/>
    <property type="project" value="TreeGrafter"/>
</dbReference>
<accession>A0A1F6A704</accession>
<keyword evidence="3" id="KW-0547">Nucleotide-binding</keyword>
<protein>
    <recommendedName>
        <fullName evidence="7">Aspartate/glutamate/uridylate kinase domain-containing protein</fullName>
    </recommendedName>
</protein>
<dbReference type="NCBIfam" id="NF010659">
    <property type="entry name" value="PRK14058.1-1"/>
    <property type="match status" value="1"/>
</dbReference>
<dbReference type="EMBL" id="MFJN01000056">
    <property type="protein sequence ID" value="OGG20117.1"/>
    <property type="molecule type" value="Genomic_DNA"/>
</dbReference>
<evidence type="ECO:0000313" key="9">
    <source>
        <dbReference type="Proteomes" id="UP000177092"/>
    </source>
</evidence>
<proteinExistence type="predicted"/>
<feature type="domain" description="Aspartate/glutamate/uridylate kinase" evidence="7">
    <location>
        <begin position="2"/>
        <end position="241"/>
    </location>
</feature>
<keyword evidence="2" id="KW-0808">Transferase</keyword>
<name>A0A1F6A704_9BACT</name>
<dbReference type="Gene3D" id="3.40.1160.10">
    <property type="entry name" value="Acetylglutamate kinase-like"/>
    <property type="match status" value="1"/>
</dbReference>
<sequence length="264" mass="28702">MIILKVGGGKNINWDYIARDIAGLKEPVIIVHGANYLMKDISARLGIGERIITSPSGHVSRYTDEKTMEILLMTYSGLMNKKIVASLQTYGINAVGLTGADGKLWQGKRKEVILAEEIGKVKTIRDSLTGNVVSVNTGLIKLLVNNGYTPVMTIPAITEDGELINVDNDRAIAIMVRDLGIKKVVMLFEAGGLLQNLDDPSSIIKHIDKKDLDSYIGKTAGRMRKKLLGVKEAFSYGVKSVYFGDGRIEKPLTSALAGRGTLIN</sequence>
<evidence type="ECO:0000256" key="2">
    <source>
        <dbReference type="ARBA" id="ARBA00022679"/>
    </source>
</evidence>